<dbReference type="Proteomes" id="UP000176944">
    <property type="component" value="Chromosome"/>
</dbReference>
<evidence type="ECO:0000313" key="2">
    <source>
        <dbReference type="EMBL" id="AOY82317.2"/>
    </source>
</evidence>
<proteinExistence type="predicted"/>
<name>A0A1D9G3U9_MOOP1</name>
<gene>
    <name evidence="2" type="ORF">BJP36_22840</name>
</gene>
<reference evidence="2" key="2">
    <citation type="submission" date="2022-10" db="EMBL/GenBank/DDBJ databases">
        <authorList>
            <person name="Ngo T.-E."/>
        </authorList>
    </citation>
    <scope>NUCLEOTIDE SEQUENCE</scope>
    <source>
        <strain evidence="2">JHB</strain>
    </source>
</reference>
<feature type="region of interest" description="Disordered" evidence="1">
    <location>
        <begin position="33"/>
        <end position="53"/>
    </location>
</feature>
<organism evidence="2">
    <name type="scientific">Moorena producens (strain JHB)</name>
    <dbReference type="NCBI Taxonomy" id="1454205"/>
    <lineage>
        <taxon>Bacteria</taxon>
        <taxon>Bacillati</taxon>
        <taxon>Cyanobacteriota</taxon>
        <taxon>Cyanophyceae</taxon>
        <taxon>Coleofasciculales</taxon>
        <taxon>Coleofasciculaceae</taxon>
        <taxon>Moorena</taxon>
    </lineage>
</organism>
<dbReference type="AlphaFoldDB" id="A0A1D9G3U9"/>
<evidence type="ECO:0008006" key="3">
    <source>
        <dbReference type="Google" id="ProtNLM"/>
    </source>
</evidence>
<reference evidence="2" key="1">
    <citation type="journal article" date="2017" name="Proc. Natl. Acad. Sci. U.S.A.">
        <title>Comparative genomics uncovers the prolific and distinctive metabolic potential of the cyanobacterial genus Moorea.</title>
        <authorList>
            <person name="Leao T."/>
            <person name="Castelao G."/>
            <person name="Korobeynikov A."/>
            <person name="Monroe E.A."/>
            <person name="Podell S."/>
            <person name="Glukhov E."/>
            <person name="Allen E.E."/>
            <person name="Gerwick W.H."/>
            <person name="Gerwick L."/>
        </authorList>
    </citation>
    <scope>NUCLEOTIDE SEQUENCE</scope>
    <source>
        <strain evidence="2">JHB</strain>
    </source>
</reference>
<feature type="compositionally biased region" description="Polar residues" evidence="1">
    <location>
        <begin position="42"/>
        <end position="53"/>
    </location>
</feature>
<evidence type="ECO:0000256" key="1">
    <source>
        <dbReference type="SAM" id="MobiDB-lite"/>
    </source>
</evidence>
<protein>
    <recommendedName>
        <fullName evidence="3">CopG family transcriptional regulator</fullName>
    </recommendedName>
</protein>
<sequence length="53" mass="6136">MTIRLTDFEKKQLEQEAERRGMTQSSLLRSFIARLPDPKDPVQNSSLETKPDC</sequence>
<accession>A0A1D9G3U9</accession>
<dbReference type="EMBL" id="CP017708">
    <property type="protein sequence ID" value="AOY82317.2"/>
    <property type="molecule type" value="Genomic_DNA"/>
</dbReference>